<gene>
    <name evidence="1" type="ORF">F3Y22_tig00111614pilonHSYRG00167</name>
</gene>
<dbReference type="InterPro" id="IPR036563">
    <property type="entry name" value="MoaE_sf"/>
</dbReference>
<dbReference type="PANTHER" id="PTHR23404">
    <property type="entry name" value="MOLYBDOPTERIN SYNTHASE RELATED"/>
    <property type="match status" value="1"/>
</dbReference>
<dbReference type="GO" id="GO:0006777">
    <property type="term" value="P:Mo-molybdopterin cofactor biosynthetic process"/>
    <property type="evidence" value="ECO:0007669"/>
    <property type="project" value="InterPro"/>
</dbReference>
<organism evidence="1 2">
    <name type="scientific">Hibiscus syriacus</name>
    <name type="common">Rose of Sharon</name>
    <dbReference type="NCBI Taxonomy" id="106335"/>
    <lineage>
        <taxon>Eukaryota</taxon>
        <taxon>Viridiplantae</taxon>
        <taxon>Streptophyta</taxon>
        <taxon>Embryophyta</taxon>
        <taxon>Tracheophyta</taxon>
        <taxon>Spermatophyta</taxon>
        <taxon>Magnoliopsida</taxon>
        <taxon>eudicotyledons</taxon>
        <taxon>Gunneridae</taxon>
        <taxon>Pentapetalae</taxon>
        <taxon>rosids</taxon>
        <taxon>malvids</taxon>
        <taxon>Malvales</taxon>
        <taxon>Malvaceae</taxon>
        <taxon>Malvoideae</taxon>
        <taxon>Hibiscus</taxon>
    </lineage>
</organism>
<dbReference type="AlphaFoldDB" id="A0A6A2YIL3"/>
<dbReference type="InterPro" id="IPR003448">
    <property type="entry name" value="Mopterin_biosynth_MoaE"/>
</dbReference>
<sequence length="117" mass="13305">MPDTFEGKTVVELRYVAYVPMAIRNLKPICYSARSSWDLNACKFLINELKASVPISKKEIYSNGEVWKENAEFLEQRSELLGKDGDSCRRKVETEAHDKKGCCKARVKVEEVADTSN</sequence>
<evidence type="ECO:0000313" key="1">
    <source>
        <dbReference type="EMBL" id="KAE8676437.1"/>
    </source>
</evidence>
<accession>A0A6A2YIL3</accession>
<dbReference type="EMBL" id="VEPZ02001383">
    <property type="protein sequence ID" value="KAE8676437.1"/>
    <property type="molecule type" value="Genomic_DNA"/>
</dbReference>
<comment type="caution">
    <text evidence="1">The sequence shown here is derived from an EMBL/GenBank/DDBJ whole genome shotgun (WGS) entry which is preliminary data.</text>
</comment>
<reference evidence="1" key="1">
    <citation type="submission" date="2019-09" db="EMBL/GenBank/DDBJ databases">
        <title>Draft genome information of white flower Hibiscus syriacus.</title>
        <authorList>
            <person name="Kim Y.-M."/>
        </authorList>
    </citation>
    <scope>NUCLEOTIDE SEQUENCE [LARGE SCALE GENOMIC DNA]</scope>
    <source>
        <strain evidence="1">YM2019G1</strain>
    </source>
</reference>
<dbReference type="Gene3D" id="3.90.1170.40">
    <property type="entry name" value="Molybdopterin biosynthesis MoaE subunit"/>
    <property type="match status" value="2"/>
</dbReference>
<dbReference type="SUPFAM" id="SSF54690">
    <property type="entry name" value="Molybdopterin synthase subunit MoaE"/>
    <property type="match status" value="1"/>
</dbReference>
<protein>
    <submittedName>
        <fullName evidence="1">Molybdopterin synthase catalytic subunit</fullName>
    </submittedName>
</protein>
<dbReference type="Proteomes" id="UP000436088">
    <property type="component" value="Unassembled WGS sequence"/>
</dbReference>
<keyword evidence="2" id="KW-1185">Reference proteome</keyword>
<proteinExistence type="predicted"/>
<evidence type="ECO:0000313" key="2">
    <source>
        <dbReference type="Proteomes" id="UP000436088"/>
    </source>
</evidence>
<name>A0A6A2YIL3_HIBSY</name>
<dbReference type="Pfam" id="PF02391">
    <property type="entry name" value="MoaE"/>
    <property type="match status" value="1"/>
</dbReference>